<dbReference type="EnsemblProtists" id="EKX52437">
    <property type="protein sequence ID" value="EKX52437"/>
    <property type="gene ID" value="GUITHDRAFT_150552"/>
</dbReference>
<evidence type="ECO:0000313" key="3">
    <source>
        <dbReference type="EMBL" id="EKX52437.1"/>
    </source>
</evidence>
<dbReference type="KEGG" id="gtt:GUITHDRAFT_150552"/>
<proteinExistence type="predicted"/>
<dbReference type="CDD" id="cd00519">
    <property type="entry name" value="Lipase_3"/>
    <property type="match status" value="1"/>
</dbReference>
<dbReference type="Pfam" id="PF01764">
    <property type="entry name" value="Lipase_3"/>
    <property type="match status" value="1"/>
</dbReference>
<reference evidence="5" key="2">
    <citation type="submission" date="2012-11" db="EMBL/GenBank/DDBJ databases">
        <authorList>
            <person name="Kuo A."/>
            <person name="Curtis B.A."/>
            <person name="Tanifuji G."/>
            <person name="Burki F."/>
            <person name="Gruber A."/>
            <person name="Irimia M."/>
            <person name="Maruyama S."/>
            <person name="Arias M.C."/>
            <person name="Ball S.G."/>
            <person name="Gile G.H."/>
            <person name="Hirakawa Y."/>
            <person name="Hopkins J.F."/>
            <person name="Rensing S.A."/>
            <person name="Schmutz J."/>
            <person name="Symeonidi A."/>
            <person name="Elias M."/>
            <person name="Eveleigh R.J."/>
            <person name="Herman E.K."/>
            <person name="Klute M.J."/>
            <person name="Nakayama T."/>
            <person name="Obornik M."/>
            <person name="Reyes-Prieto A."/>
            <person name="Armbrust E.V."/>
            <person name="Aves S.J."/>
            <person name="Beiko R.G."/>
            <person name="Coutinho P."/>
            <person name="Dacks J.B."/>
            <person name="Durnford D.G."/>
            <person name="Fast N.M."/>
            <person name="Green B.R."/>
            <person name="Grisdale C."/>
            <person name="Hempe F."/>
            <person name="Henrissat B."/>
            <person name="Hoppner M.P."/>
            <person name="Ishida K.-I."/>
            <person name="Kim E."/>
            <person name="Koreny L."/>
            <person name="Kroth P.G."/>
            <person name="Liu Y."/>
            <person name="Malik S.-B."/>
            <person name="Maier U.G."/>
            <person name="McRose D."/>
            <person name="Mock T."/>
            <person name="Neilson J.A."/>
            <person name="Onodera N.T."/>
            <person name="Poole A.M."/>
            <person name="Pritham E.J."/>
            <person name="Richards T.A."/>
            <person name="Rocap G."/>
            <person name="Roy S.W."/>
            <person name="Sarai C."/>
            <person name="Schaack S."/>
            <person name="Shirato S."/>
            <person name="Slamovits C.H."/>
            <person name="Spencer D.F."/>
            <person name="Suzuki S."/>
            <person name="Worden A.Z."/>
            <person name="Zauner S."/>
            <person name="Barry K."/>
            <person name="Bell C."/>
            <person name="Bharti A.K."/>
            <person name="Crow J.A."/>
            <person name="Grimwood J."/>
            <person name="Kramer R."/>
            <person name="Lindquist E."/>
            <person name="Lucas S."/>
            <person name="Salamov A."/>
            <person name="McFadden G.I."/>
            <person name="Lane C.E."/>
            <person name="Keeling P.J."/>
            <person name="Gray M.W."/>
            <person name="Grigoriev I.V."/>
            <person name="Archibald J.M."/>
        </authorList>
    </citation>
    <scope>NUCLEOTIDE SEQUENCE</scope>
    <source>
        <strain evidence="5">CCMP2712</strain>
    </source>
</reference>
<dbReference type="InterPro" id="IPR029058">
    <property type="entry name" value="AB_hydrolase_fold"/>
</dbReference>
<gene>
    <name evidence="3" type="ORF">GUITHDRAFT_150552</name>
</gene>
<feature type="domain" description="Fungal lipase-type" evidence="2">
    <location>
        <begin position="111"/>
        <end position="255"/>
    </location>
</feature>
<dbReference type="eggNOG" id="KOG4569">
    <property type="taxonomic scope" value="Eukaryota"/>
</dbReference>
<dbReference type="InterPro" id="IPR051218">
    <property type="entry name" value="Sec_MonoDiacylglyc_Lipase"/>
</dbReference>
<dbReference type="OMA" id="MEPRRWL"/>
<dbReference type="PANTHER" id="PTHR45856">
    <property type="entry name" value="ALPHA/BETA-HYDROLASES SUPERFAMILY PROTEIN"/>
    <property type="match status" value="1"/>
</dbReference>
<reference evidence="3 5" key="1">
    <citation type="journal article" date="2012" name="Nature">
        <title>Algal genomes reveal evolutionary mosaicism and the fate of nucleomorphs.</title>
        <authorList>
            <consortium name="DOE Joint Genome Institute"/>
            <person name="Curtis B.A."/>
            <person name="Tanifuji G."/>
            <person name="Burki F."/>
            <person name="Gruber A."/>
            <person name="Irimia M."/>
            <person name="Maruyama S."/>
            <person name="Arias M.C."/>
            <person name="Ball S.G."/>
            <person name="Gile G.H."/>
            <person name="Hirakawa Y."/>
            <person name="Hopkins J.F."/>
            <person name="Kuo A."/>
            <person name="Rensing S.A."/>
            <person name="Schmutz J."/>
            <person name="Symeonidi A."/>
            <person name="Elias M."/>
            <person name="Eveleigh R.J."/>
            <person name="Herman E.K."/>
            <person name="Klute M.J."/>
            <person name="Nakayama T."/>
            <person name="Obornik M."/>
            <person name="Reyes-Prieto A."/>
            <person name="Armbrust E.V."/>
            <person name="Aves S.J."/>
            <person name="Beiko R.G."/>
            <person name="Coutinho P."/>
            <person name="Dacks J.B."/>
            <person name="Durnford D.G."/>
            <person name="Fast N.M."/>
            <person name="Green B.R."/>
            <person name="Grisdale C.J."/>
            <person name="Hempel F."/>
            <person name="Henrissat B."/>
            <person name="Hoppner M.P."/>
            <person name="Ishida K."/>
            <person name="Kim E."/>
            <person name="Koreny L."/>
            <person name="Kroth P.G."/>
            <person name="Liu Y."/>
            <person name="Malik S.B."/>
            <person name="Maier U.G."/>
            <person name="McRose D."/>
            <person name="Mock T."/>
            <person name="Neilson J.A."/>
            <person name="Onodera N.T."/>
            <person name="Poole A.M."/>
            <person name="Pritham E.J."/>
            <person name="Richards T.A."/>
            <person name="Rocap G."/>
            <person name="Roy S.W."/>
            <person name="Sarai C."/>
            <person name="Schaack S."/>
            <person name="Shirato S."/>
            <person name="Slamovits C.H."/>
            <person name="Spencer D.F."/>
            <person name="Suzuki S."/>
            <person name="Worden A.Z."/>
            <person name="Zauner S."/>
            <person name="Barry K."/>
            <person name="Bell C."/>
            <person name="Bharti A.K."/>
            <person name="Crow J.A."/>
            <person name="Grimwood J."/>
            <person name="Kramer R."/>
            <person name="Lindquist E."/>
            <person name="Lucas S."/>
            <person name="Salamov A."/>
            <person name="McFadden G.I."/>
            <person name="Lane C.E."/>
            <person name="Keeling P.J."/>
            <person name="Gray M.W."/>
            <person name="Grigoriev I.V."/>
            <person name="Archibald J.M."/>
        </authorList>
    </citation>
    <scope>NUCLEOTIDE SEQUENCE</scope>
    <source>
        <strain evidence="3 5">CCMP2712</strain>
    </source>
</reference>
<dbReference type="Proteomes" id="UP000011087">
    <property type="component" value="Unassembled WGS sequence"/>
</dbReference>
<feature type="signal peptide" evidence="1">
    <location>
        <begin position="1"/>
        <end position="23"/>
    </location>
</feature>
<feature type="chain" id="PRO_5008771837" evidence="1">
    <location>
        <begin position="24"/>
        <end position="339"/>
    </location>
</feature>
<dbReference type="PaxDb" id="55529-EKX52437"/>
<dbReference type="Gene3D" id="3.40.50.1820">
    <property type="entry name" value="alpha/beta hydrolase"/>
    <property type="match status" value="1"/>
</dbReference>
<dbReference type="SUPFAM" id="SSF53474">
    <property type="entry name" value="alpha/beta-Hydrolases"/>
    <property type="match status" value="1"/>
</dbReference>
<evidence type="ECO:0000256" key="1">
    <source>
        <dbReference type="SAM" id="SignalP"/>
    </source>
</evidence>
<dbReference type="InterPro" id="IPR002921">
    <property type="entry name" value="Fungal_lipase-type"/>
</dbReference>
<dbReference type="GO" id="GO:0006629">
    <property type="term" value="P:lipid metabolic process"/>
    <property type="evidence" value="ECO:0007669"/>
    <property type="project" value="InterPro"/>
</dbReference>
<keyword evidence="5" id="KW-1185">Reference proteome</keyword>
<accession>L1JVN0</accession>
<dbReference type="RefSeq" id="XP_005839417.1">
    <property type="nucleotide sequence ID" value="XM_005839360.1"/>
</dbReference>
<dbReference type="EMBL" id="JH992972">
    <property type="protein sequence ID" value="EKX52437.1"/>
    <property type="molecule type" value="Genomic_DNA"/>
</dbReference>
<dbReference type="PANTHER" id="PTHR45856:SF24">
    <property type="entry name" value="FUNGAL LIPASE-LIKE DOMAIN-CONTAINING PROTEIN"/>
    <property type="match status" value="1"/>
</dbReference>
<reference evidence="4" key="3">
    <citation type="submission" date="2016-03" db="UniProtKB">
        <authorList>
            <consortium name="EnsemblProtists"/>
        </authorList>
    </citation>
    <scope>IDENTIFICATION</scope>
</reference>
<evidence type="ECO:0000313" key="4">
    <source>
        <dbReference type="EnsemblProtists" id="EKX52437"/>
    </source>
</evidence>
<protein>
    <submittedName>
        <fullName evidence="3">Lipase</fullName>
    </submittedName>
</protein>
<organism evidence="3">
    <name type="scientific">Guillardia theta (strain CCMP2712)</name>
    <name type="common">Cryptophyte</name>
    <dbReference type="NCBI Taxonomy" id="905079"/>
    <lineage>
        <taxon>Eukaryota</taxon>
        <taxon>Cryptophyceae</taxon>
        <taxon>Pyrenomonadales</taxon>
        <taxon>Geminigeraceae</taxon>
        <taxon>Guillardia</taxon>
    </lineage>
</organism>
<evidence type="ECO:0000259" key="2">
    <source>
        <dbReference type="Pfam" id="PF01764"/>
    </source>
</evidence>
<dbReference type="HOGENOM" id="CLU_032957_7_0_1"/>
<dbReference type="GeneID" id="17309115"/>
<sequence length="339" mass="38251">MVVRRCLSETGLLLLVLLTSCGGIPLKHSSAHGERGAERPTGFGGFDRDDAEVYLNFSRIAYCEDGMIEDWSCKICQDMRGFQTYFVNAEKLVSRHVGVFVGYYEPLNTAVVSFRGTDYLINWVQDLEYYKVDTKFSACDSADDGRQRHHHCRVHSGFFQDWQSVKMNVFNATTAVLKDHPDSAMMVTGHSLGAALAALCSLELSMLFNRTDIGLYSFGEPRVGNKFFADFFAERVPRTSRIVHQDDVVPHLPPQGKGVFLLTDFHHHPTEIWQTGSKDDDFVICDQTGEDPKCSNSLPQWDRSIEAHLWYLGFPIHCDGIRHVAKKRPNDSASDSRST</sequence>
<dbReference type="SMR" id="L1JVN0"/>
<name>L1JVN0_GUITC</name>
<keyword evidence="1" id="KW-0732">Signal</keyword>
<dbReference type="PROSITE" id="PS51257">
    <property type="entry name" value="PROKAR_LIPOPROTEIN"/>
    <property type="match status" value="1"/>
</dbReference>
<evidence type="ECO:0000313" key="5">
    <source>
        <dbReference type="Proteomes" id="UP000011087"/>
    </source>
</evidence>
<dbReference type="AlphaFoldDB" id="L1JVN0"/>
<dbReference type="OrthoDB" id="426718at2759"/>